<comment type="subcellular location">
    <subcellularLocation>
        <location evidence="1">Membrane</location>
        <topology evidence="1">Single-pass type I membrane protein</topology>
    </subcellularLocation>
</comment>
<reference evidence="16" key="1">
    <citation type="submission" date="2018-11" db="EMBL/GenBank/DDBJ databases">
        <authorList>
            <person name="Alioto T."/>
            <person name="Alioto T."/>
        </authorList>
    </citation>
    <scope>NUCLEOTIDE SEQUENCE</scope>
</reference>
<gene>
    <name evidence="16" type="ORF">MGAL_10B020745</name>
</gene>
<dbReference type="GO" id="GO:0007165">
    <property type="term" value="P:signal transduction"/>
    <property type="evidence" value="ECO:0007669"/>
    <property type="project" value="InterPro"/>
</dbReference>
<evidence type="ECO:0000259" key="15">
    <source>
        <dbReference type="PROSITE" id="PS50104"/>
    </source>
</evidence>
<feature type="signal peptide" evidence="14">
    <location>
        <begin position="1"/>
        <end position="17"/>
    </location>
</feature>
<evidence type="ECO:0000256" key="4">
    <source>
        <dbReference type="ARBA" id="ARBA00022614"/>
    </source>
</evidence>
<feature type="transmembrane region" description="Helical" evidence="13">
    <location>
        <begin position="422"/>
        <end position="444"/>
    </location>
</feature>
<evidence type="ECO:0000256" key="13">
    <source>
        <dbReference type="SAM" id="Phobius"/>
    </source>
</evidence>
<keyword evidence="6 14" id="KW-0732">Signal</keyword>
<keyword evidence="17" id="KW-1185">Reference proteome</keyword>
<evidence type="ECO:0000313" key="17">
    <source>
        <dbReference type="Proteomes" id="UP000596742"/>
    </source>
</evidence>
<sequence>MRYYVTVLNIFPLLGLGINIVTVTNESNNDLVVKQQKMNNSIHTFTNFSNVINEFQSLENWSRLCNISQTGHTYFDIVCIIQVDSSIKLSEFRNFTDKVSSNIRFDLSVTCEDGVIYFPWPFRADKLNKIYIKDCRIKDYGTDYKNQLINSIPDTIKYLQMDNVTVSQRVGEFYDSISKANSAITRAAECGPENAFSIIRRETKVKFEDLMKNHKLYDFSTALKQHNHYFNTQKRACLYNNLEVYEISGQKGNLRKNDINKIVYTDVAENLKILNFSNNGMFDTFYKMQGWQRSFPVMEYIDFSNNNIQVLPMIPDYGLTVTKNKSFVTIDLRRNNITSLTKRMIDSFSTHEFVKVDISENPFVCDCGVLEVMAYLSSKTMPKVYDYLGSLECSKPSNVRGRKLINMSATYLNCNKETVVNFQVVVLSIVTITLVIITLLTIYFRNMIKVILFTRLNINCPCEHRSVTVDEKEYDAFIAYSEKDVDWVIHTALPKLESEDAGRACRLCLHHRDFIVGNTIADNIFYSVENSYHTILLITNDFLKSEWCMMEFRTALRKSLHAKGSHLIIVLKGYITLDNIDPDLKSCLNSQTYLKMEDVLFWDKLKYAISFRHSTKQND</sequence>
<dbReference type="GO" id="GO:0038023">
    <property type="term" value="F:signaling receptor activity"/>
    <property type="evidence" value="ECO:0007669"/>
    <property type="project" value="TreeGrafter"/>
</dbReference>
<evidence type="ECO:0000256" key="12">
    <source>
        <dbReference type="ARBA" id="ARBA00023180"/>
    </source>
</evidence>
<dbReference type="SMART" id="SM00255">
    <property type="entry name" value="TIR"/>
    <property type="match status" value="1"/>
</dbReference>
<dbReference type="Proteomes" id="UP000596742">
    <property type="component" value="Unassembled WGS sequence"/>
</dbReference>
<keyword evidence="9 13" id="KW-1133">Transmembrane helix</keyword>
<organism evidence="16 17">
    <name type="scientific">Mytilus galloprovincialis</name>
    <name type="common">Mediterranean mussel</name>
    <dbReference type="NCBI Taxonomy" id="29158"/>
    <lineage>
        <taxon>Eukaryota</taxon>
        <taxon>Metazoa</taxon>
        <taxon>Spiralia</taxon>
        <taxon>Lophotrochozoa</taxon>
        <taxon>Mollusca</taxon>
        <taxon>Bivalvia</taxon>
        <taxon>Autobranchia</taxon>
        <taxon>Pteriomorphia</taxon>
        <taxon>Mytilida</taxon>
        <taxon>Mytiloidea</taxon>
        <taxon>Mytilidae</taxon>
        <taxon>Mytilinae</taxon>
        <taxon>Mytilus</taxon>
    </lineage>
</organism>
<dbReference type="Gene3D" id="3.40.50.10140">
    <property type="entry name" value="Toll/interleukin-1 receptor homology (TIR) domain"/>
    <property type="match status" value="1"/>
</dbReference>
<evidence type="ECO:0000256" key="1">
    <source>
        <dbReference type="ARBA" id="ARBA00004479"/>
    </source>
</evidence>
<evidence type="ECO:0000256" key="6">
    <source>
        <dbReference type="ARBA" id="ARBA00022729"/>
    </source>
</evidence>
<keyword evidence="3" id="KW-0399">Innate immunity</keyword>
<evidence type="ECO:0000256" key="7">
    <source>
        <dbReference type="ARBA" id="ARBA00022737"/>
    </source>
</evidence>
<proteinExistence type="inferred from homology"/>
<evidence type="ECO:0000256" key="5">
    <source>
        <dbReference type="ARBA" id="ARBA00022692"/>
    </source>
</evidence>
<evidence type="ECO:0000256" key="9">
    <source>
        <dbReference type="ARBA" id="ARBA00022989"/>
    </source>
</evidence>
<dbReference type="AlphaFoldDB" id="A0A8B6HEH5"/>
<dbReference type="SUPFAM" id="SSF52058">
    <property type="entry name" value="L domain-like"/>
    <property type="match status" value="1"/>
</dbReference>
<evidence type="ECO:0000256" key="3">
    <source>
        <dbReference type="ARBA" id="ARBA00022588"/>
    </source>
</evidence>
<keyword evidence="5 13" id="KW-0812">Transmembrane</keyword>
<dbReference type="InterPro" id="IPR035897">
    <property type="entry name" value="Toll_tir_struct_dom_sf"/>
</dbReference>
<keyword evidence="12" id="KW-0325">Glycoprotein</keyword>
<accession>A0A8B6HEH5</accession>
<comment type="similarity">
    <text evidence="2">Belongs to the Toll-like receptor family.</text>
</comment>
<evidence type="ECO:0000256" key="11">
    <source>
        <dbReference type="ARBA" id="ARBA00023170"/>
    </source>
</evidence>
<keyword evidence="11 16" id="KW-0675">Receptor</keyword>
<keyword evidence="7" id="KW-0677">Repeat</keyword>
<dbReference type="SUPFAM" id="SSF52200">
    <property type="entry name" value="Toll/Interleukin receptor TIR domain"/>
    <property type="match status" value="1"/>
</dbReference>
<dbReference type="PRINTS" id="PR01537">
    <property type="entry name" value="INTRLKN1R1F"/>
</dbReference>
<dbReference type="PANTHER" id="PTHR24365:SF541">
    <property type="entry name" value="PROTEIN TOLL-RELATED"/>
    <property type="match status" value="1"/>
</dbReference>
<dbReference type="GO" id="GO:0005886">
    <property type="term" value="C:plasma membrane"/>
    <property type="evidence" value="ECO:0007669"/>
    <property type="project" value="TreeGrafter"/>
</dbReference>
<evidence type="ECO:0000256" key="2">
    <source>
        <dbReference type="ARBA" id="ARBA00009634"/>
    </source>
</evidence>
<dbReference type="PROSITE" id="PS50104">
    <property type="entry name" value="TIR"/>
    <property type="match status" value="1"/>
</dbReference>
<evidence type="ECO:0000256" key="8">
    <source>
        <dbReference type="ARBA" id="ARBA00022859"/>
    </source>
</evidence>
<dbReference type="PANTHER" id="PTHR24365">
    <property type="entry name" value="TOLL-LIKE RECEPTOR"/>
    <property type="match status" value="1"/>
</dbReference>
<evidence type="ECO:0000313" key="16">
    <source>
        <dbReference type="EMBL" id="VDI78758.1"/>
    </source>
</evidence>
<dbReference type="Gene3D" id="3.80.10.10">
    <property type="entry name" value="Ribonuclease Inhibitor"/>
    <property type="match status" value="1"/>
</dbReference>
<dbReference type="Pfam" id="PF01582">
    <property type="entry name" value="TIR"/>
    <property type="match status" value="1"/>
</dbReference>
<dbReference type="GO" id="GO:0045087">
    <property type="term" value="P:innate immune response"/>
    <property type="evidence" value="ECO:0007669"/>
    <property type="project" value="UniProtKB-KW"/>
</dbReference>
<comment type="caution">
    <text evidence="16">The sequence shown here is derived from an EMBL/GenBank/DDBJ whole genome shotgun (WGS) entry which is preliminary data.</text>
</comment>
<dbReference type="InterPro" id="IPR032675">
    <property type="entry name" value="LRR_dom_sf"/>
</dbReference>
<keyword evidence="10 13" id="KW-0472">Membrane</keyword>
<feature type="chain" id="PRO_5032787357" evidence="14">
    <location>
        <begin position="18"/>
        <end position="619"/>
    </location>
</feature>
<dbReference type="EMBL" id="UYJE01009998">
    <property type="protein sequence ID" value="VDI78758.1"/>
    <property type="molecule type" value="Genomic_DNA"/>
</dbReference>
<dbReference type="InterPro" id="IPR000157">
    <property type="entry name" value="TIR_dom"/>
</dbReference>
<evidence type="ECO:0000256" key="10">
    <source>
        <dbReference type="ARBA" id="ARBA00023136"/>
    </source>
</evidence>
<dbReference type="OrthoDB" id="6080245at2759"/>
<name>A0A8B6HEH5_MYTGA</name>
<feature type="domain" description="TIR" evidence="15">
    <location>
        <begin position="472"/>
        <end position="609"/>
    </location>
</feature>
<protein>
    <submittedName>
        <fullName evidence="16">Toll-like receptor 13</fullName>
    </submittedName>
</protein>
<evidence type="ECO:0000256" key="14">
    <source>
        <dbReference type="SAM" id="SignalP"/>
    </source>
</evidence>
<dbReference type="FunFam" id="3.40.50.10140:FF:000001">
    <property type="entry name" value="Toll-like receptor 2"/>
    <property type="match status" value="1"/>
</dbReference>
<keyword evidence="8" id="KW-0391">Immunity</keyword>
<keyword evidence="4" id="KW-0433">Leucine-rich repeat</keyword>